<dbReference type="AlphaFoldDB" id="A0AAD6MC63"/>
<keyword evidence="3" id="KW-1185">Reference proteome</keyword>
<proteinExistence type="predicted"/>
<sequence>MAEEMGVNKRTEKEINSKKEKKNSLAHKELEVINKQNWIRNRDLELVTIEIYINDRQRFQTKKQPIQVQ</sequence>
<reference evidence="2" key="1">
    <citation type="journal article" date="2023" name="Mol. Ecol. Resour.">
        <title>Chromosome-level genome assembly of a triploid poplar Populus alba 'Berolinensis'.</title>
        <authorList>
            <person name="Chen S."/>
            <person name="Yu Y."/>
            <person name="Wang X."/>
            <person name="Wang S."/>
            <person name="Zhang T."/>
            <person name="Zhou Y."/>
            <person name="He R."/>
            <person name="Meng N."/>
            <person name="Wang Y."/>
            <person name="Liu W."/>
            <person name="Liu Z."/>
            <person name="Liu J."/>
            <person name="Guo Q."/>
            <person name="Huang H."/>
            <person name="Sederoff R.R."/>
            <person name="Wang G."/>
            <person name="Qu G."/>
            <person name="Chen S."/>
        </authorList>
    </citation>
    <scope>NUCLEOTIDE SEQUENCE</scope>
    <source>
        <strain evidence="2">SC-2020</strain>
    </source>
</reference>
<protein>
    <submittedName>
        <fullName evidence="2">Uncharacterized protein</fullName>
    </submittedName>
</protein>
<comment type="caution">
    <text evidence="2">The sequence shown here is derived from an EMBL/GenBank/DDBJ whole genome shotgun (WGS) entry which is preliminary data.</text>
</comment>
<evidence type="ECO:0000256" key="1">
    <source>
        <dbReference type="SAM" id="MobiDB-lite"/>
    </source>
</evidence>
<accession>A0AAD6MC63</accession>
<dbReference type="EMBL" id="JAQIZT010000010">
    <property type="protein sequence ID" value="KAJ6982818.1"/>
    <property type="molecule type" value="Genomic_DNA"/>
</dbReference>
<feature type="region of interest" description="Disordered" evidence="1">
    <location>
        <begin position="1"/>
        <end position="23"/>
    </location>
</feature>
<evidence type="ECO:0000313" key="2">
    <source>
        <dbReference type="EMBL" id="KAJ6982818.1"/>
    </source>
</evidence>
<evidence type="ECO:0000313" key="3">
    <source>
        <dbReference type="Proteomes" id="UP001164929"/>
    </source>
</evidence>
<gene>
    <name evidence="2" type="ORF">NC653_025813</name>
</gene>
<dbReference type="Proteomes" id="UP001164929">
    <property type="component" value="Chromosome 10"/>
</dbReference>
<name>A0AAD6MC63_9ROSI</name>
<organism evidence="2 3">
    <name type="scientific">Populus alba x Populus x berolinensis</name>
    <dbReference type="NCBI Taxonomy" id="444605"/>
    <lineage>
        <taxon>Eukaryota</taxon>
        <taxon>Viridiplantae</taxon>
        <taxon>Streptophyta</taxon>
        <taxon>Embryophyta</taxon>
        <taxon>Tracheophyta</taxon>
        <taxon>Spermatophyta</taxon>
        <taxon>Magnoliopsida</taxon>
        <taxon>eudicotyledons</taxon>
        <taxon>Gunneridae</taxon>
        <taxon>Pentapetalae</taxon>
        <taxon>rosids</taxon>
        <taxon>fabids</taxon>
        <taxon>Malpighiales</taxon>
        <taxon>Salicaceae</taxon>
        <taxon>Saliceae</taxon>
        <taxon>Populus</taxon>
    </lineage>
</organism>